<dbReference type="Proteomes" id="UP000277766">
    <property type="component" value="Unassembled WGS sequence"/>
</dbReference>
<reference evidence="4 5" key="1">
    <citation type="submission" date="2018-12" db="EMBL/GenBank/DDBJ databases">
        <title>Deinococcus radiophilus ATCC 27603 genome sequencing and assembly.</title>
        <authorList>
            <person name="Maclea K.S."/>
            <person name="Maynard C.R."/>
        </authorList>
    </citation>
    <scope>NUCLEOTIDE SEQUENCE [LARGE SCALE GENOMIC DNA]</scope>
    <source>
        <strain evidence="4 5">ATCC 27603</strain>
    </source>
</reference>
<dbReference type="AlphaFoldDB" id="A0A3S0IRI4"/>
<accession>A0A3S0IRI4</accession>
<dbReference type="InterPro" id="IPR050832">
    <property type="entry name" value="Bact_Acetyltransf"/>
</dbReference>
<dbReference type="InterPro" id="IPR000182">
    <property type="entry name" value="GNAT_dom"/>
</dbReference>
<keyword evidence="1 4" id="KW-0808">Transferase</keyword>
<dbReference type="OrthoDB" id="9792929at2"/>
<dbReference type="Pfam" id="PF00583">
    <property type="entry name" value="Acetyltransf_1"/>
    <property type="match status" value="1"/>
</dbReference>
<dbReference type="Gene3D" id="3.40.630.30">
    <property type="match status" value="1"/>
</dbReference>
<keyword evidence="5" id="KW-1185">Reference proteome</keyword>
<dbReference type="CDD" id="cd04301">
    <property type="entry name" value="NAT_SF"/>
    <property type="match status" value="1"/>
</dbReference>
<dbReference type="SUPFAM" id="SSF55729">
    <property type="entry name" value="Acyl-CoA N-acyltransferases (Nat)"/>
    <property type="match status" value="1"/>
</dbReference>
<dbReference type="PANTHER" id="PTHR43877">
    <property type="entry name" value="AMINOALKYLPHOSPHONATE N-ACETYLTRANSFERASE-RELATED-RELATED"/>
    <property type="match status" value="1"/>
</dbReference>
<organism evidence="4 5">
    <name type="scientific">Deinococcus radiophilus</name>
    <dbReference type="NCBI Taxonomy" id="32062"/>
    <lineage>
        <taxon>Bacteria</taxon>
        <taxon>Thermotogati</taxon>
        <taxon>Deinococcota</taxon>
        <taxon>Deinococci</taxon>
        <taxon>Deinococcales</taxon>
        <taxon>Deinococcaceae</taxon>
        <taxon>Deinococcus</taxon>
    </lineage>
</organism>
<proteinExistence type="predicted"/>
<feature type="domain" description="N-acetyltransferase" evidence="3">
    <location>
        <begin position="3"/>
        <end position="150"/>
    </location>
</feature>
<protein>
    <submittedName>
        <fullName evidence="4">GNAT family N-acetyltransferase</fullName>
    </submittedName>
</protein>
<evidence type="ECO:0000256" key="2">
    <source>
        <dbReference type="ARBA" id="ARBA00023315"/>
    </source>
</evidence>
<dbReference type="RefSeq" id="WP_126351218.1">
    <property type="nucleotide sequence ID" value="NZ_CP086380.1"/>
</dbReference>
<evidence type="ECO:0000256" key="1">
    <source>
        <dbReference type="ARBA" id="ARBA00022679"/>
    </source>
</evidence>
<dbReference type="PROSITE" id="PS51186">
    <property type="entry name" value="GNAT"/>
    <property type="match status" value="1"/>
</dbReference>
<evidence type="ECO:0000313" key="5">
    <source>
        <dbReference type="Proteomes" id="UP000277766"/>
    </source>
</evidence>
<evidence type="ECO:0000259" key="3">
    <source>
        <dbReference type="PROSITE" id="PS51186"/>
    </source>
</evidence>
<sequence length="150" mass="16866">MTLSIRRAGLSDLDTLTELFDEYRVWYSQPSDPAGARAFLQERLLLGEAVIFLALVDDQPAGFMQLYRMFSSVGLRRIRVLNDLFVRDGFRGQHIGTALLDAARDLTAQSGAARVVLETGADNHAAQQVYERYGFTRDESVHYLLPVEGR</sequence>
<dbReference type="PANTHER" id="PTHR43877:SF2">
    <property type="entry name" value="AMINOALKYLPHOSPHONATE N-ACETYLTRANSFERASE-RELATED"/>
    <property type="match status" value="1"/>
</dbReference>
<evidence type="ECO:0000313" key="4">
    <source>
        <dbReference type="EMBL" id="RTR29874.1"/>
    </source>
</evidence>
<dbReference type="InterPro" id="IPR016181">
    <property type="entry name" value="Acyl_CoA_acyltransferase"/>
</dbReference>
<comment type="caution">
    <text evidence="4">The sequence shown here is derived from an EMBL/GenBank/DDBJ whole genome shotgun (WGS) entry which is preliminary data.</text>
</comment>
<gene>
    <name evidence="4" type="ORF">EJ104_02715</name>
</gene>
<dbReference type="EMBL" id="RXPE01000003">
    <property type="protein sequence ID" value="RTR29874.1"/>
    <property type="molecule type" value="Genomic_DNA"/>
</dbReference>
<name>A0A3S0IRI4_9DEIO</name>
<dbReference type="GO" id="GO:0016747">
    <property type="term" value="F:acyltransferase activity, transferring groups other than amino-acyl groups"/>
    <property type="evidence" value="ECO:0007669"/>
    <property type="project" value="InterPro"/>
</dbReference>
<keyword evidence="2" id="KW-0012">Acyltransferase</keyword>